<protein>
    <submittedName>
        <fullName evidence="2">Uncharacterized protein</fullName>
    </submittedName>
</protein>
<sequence>MQSTKRALLAFTAVSTMALTGGCGGGDDAIDEARNSENSFPPAKNANDDFTSGTTGDSSNSSGLERNEVRVTMEVPESVAPDGELTRRNLRIVTPDTVTVYRTDQSLRNLASVDTRSRTEETGRTVITFEEGLPQGPDVLIEATYGNTRMRALAADADRDVKVNPFSEYLVAKALGNYTSGEFGQIMDCVNDTDSTLCLNKYVWATLADQVHDFEIDIAGNLGVQGALTALEERGDFARYVSSMANYALLGEDSSGKIEASSADYHSVFWGVELGQTFREPSLAGSGQWGVRIAREETVTDENGTGYVYPGLTLTSFDAFNIRVTSLASDIPYDRKTLVHRNDNEFFDRSDWQLNTHSSSPGAATLEDDIRLLAGRALFQSITGRGSSEIIGWTRNPYYLDAYTGGGSEQPDRVLSGYFTAGKAIELRSESGELKRERTLEDQYLSVFEINLLRQEGFDRATLDGRDYNVVYLTTRMGDETRPMEVESGIGSWQISGQTVTQAMATTTLSRGSSGAVTLSTPADNPGLRDASWVISERPSRVYDPNEGNVIVNNGRLNLDRDSASGTDEIPDIAIGASTPDGTLMGFNLDTNAIGDGLMLAAERANTSPPTSGRYRLQGAGLAMSPSSNRLAHFDNALLVIESSGSARLEGRRLDVIHQVDMETVTAPQAQSPGNLSLAYSASNDGTATFTDGTLTMGGFFTADHDQFFLQLQQTNGDEEMLGLLMATRLPD</sequence>
<dbReference type="Proteomes" id="UP001227964">
    <property type="component" value="Unassembled WGS sequence"/>
</dbReference>
<comment type="caution">
    <text evidence="2">The sequence shown here is derived from an EMBL/GenBank/DDBJ whole genome shotgun (WGS) entry which is preliminary data.</text>
</comment>
<dbReference type="PROSITE" id="PS51257">
    <property type="entry name" value="PROKAR_LIPOPROTEIN"/>
    <property type="match status" value="1"/>
</dbReference>
<dbReference type="RefSeq" id="WP_285391177.1">
    <property type="nucleotide sequence ID" value="NZ_JASSVS010000006.1"/>
</dbReference>
<gene>
    <name evidence="2" type="ORF">QPM17_12845</name>
</gene>
<organism evidence="2 3">
    <name type="scientific">Marinobacter azerbaijanicus</name>
    <dbReference type="NCBI Taxonomy" id="3050455"/>
    <lineage>
        <taxon>Bacteria</taxon>
        <taxon>Pseudomonadati</taxon>
        <taxon>Pseudomonadota</taxon>
        <taxon>Gammaproteobacteria</taxon>
        <taxon>Pseudomonadales</taxon>
        <taxon>Marinobacteraceae</taxon>
        <taxon>Marinobacter</taxon>
    </lineage>
</organism>
<accession>A0ABT7ICZ7</accession>
<keyword evidence="3" id="KW-1185">Reference proteome</keyword>
<reference evidence="2 3" key="1">
    <citation type="submission" date="2023-06" db="EMBL/GenBank/DDBJ databases">
        <title>Marinobacter azerbaijanicus a moderately halophilic, isolated from Urmia Lake in Azerbaijan region of Iran.</title>
        <authorList>
            <person name="Sanchez-Porro C."/>
            <person name="Aghdam E.M."/>
            <person name="Saheb S.M."/>
            <person name="Tarhriz V."/>
            <person name="Kazemi E."/>
            <person name="Ammozegar M.A."/>
            <person name="Ventosa A."/>
            <person name="Hejazi M.S."/>
        </authorList>
    </citation>
    <scope>NUCLEOTIDE SEQUENCE [LARGE SCALE GENOMIC DNA]</scope>
    <source>
        <strain evidence="2 3">TBZ242</strain>
    </source>
</reference>
<feature type="region of interest" description="Disordered" evidence="1">
    <location>
        <begin position="29"/>
        <end position="70"/>
    </location>
</feature>
<evidence type="ECO:0000313" key="3">
    <source>
        <dbReference type="Proteomes" id="UP001227964"/>
    </source>
</evidence>
<feature type="compositionally biased region" description="Low complexity" evidence="1">
    <location>
        <begin position="48"/>
        <end position="63"/>
    </location>
</feature>
<evidence type="ECO:0000313" key="2">
    <source>
        <dbReference type="EMBL" id="MDL0432026.1"/>
    </source>
</evidence>
<dbReference type="EMBL" id="JASSVS010000006">
    <property type="protein sequence ID" value="MDL0432026.1"/>
    <property type="molecule type" value="Genomic_DNA"/>
</dbReference>
<evidence type="ECO:0000256" key="1">
    <source>
        <dbReference type="SAM" id="MobiDB-lite"/>
    </source>
</evidence>
<proteinExistence type="predicted"/>
<name>A0ABT7ICZ7_9GAMM</name>